<feature type="transmembrane region" description="Helical" evidence="1">
    <location>
        <begin position="157"/>
        <end position="178"/>
    </location>
</feature>
<accession>A0ABQ2D494</accession>
<dbReference type="RefSeq" id="WP_188682774.1">
    <property type="nucleotide sequence ID" value="NZ_BMKX01000001.1"/>
</dbReference>
<gene>
    <name evidence="2" type="ORF">GCM10007173_00110</name>
</gene>
<protein>
    <submittedName>
        <fullName evidence="2">ABC transporter permease</fullName>
    </submittedName>
</protein>
<feature type="transmembrane region" description="Helical" evidence="1">
    <location>
        <begin position="40"/>
        <end position="61"/>
    </location>
</feature>
<dbReference type="EMBL" id="BMKX01000001">
    <property type="protein sequence ID" value="GGJ45664.1"/>
    <property type="molecule type" value="Genomic_DNA"/>
</dbReference>
<keyword evidence="1" id="KW-0812">Transmembrane</keyword>
<keyword evidence="1" id="KW-0472">Membrane</keyword>
<feature type="transmembrane region" description="Helical" evidence="1">
    <location>
        <begin position="73"/>
        <end position="90"/>
    </location>
</feature>
<dbReference type="Pfam" id="PF09819">
    <property type="entry name" value="ABC_cobalt"/>
    <property type="match status" value="1"/>
</dbReference>
<organism evidence="2 3">
    <name type="scientific">Glutamicibacter ardleyensis</name>
    <dbReference type="NCBI Taxonomy" id="225894"/>
    <lineage>
        <taxon>Bacteria</taxon>
        <taxon>Bacillati</taxon>
        <taxon>Actinomycetota</taxon>
        <taxon>Actinomycetes</taxon>
        <taxon>Micrococcales</taxon>
        <taxon>Micrococcaceae</taxon>
        <taxon>Glutamicibacter</taxon>
    </lineage>
</organism>
<comment type="caution">
    <text evidence="2">The sequence shown here is derived from an EMBL/GenBank/DDBJ whole genome shotgun (WGS) entry which is preliminary data.</text>
</comment>
<reference evidence="3" key="1">
    <citation type="journal article" date="2019" name="Int. J. Syst. Evol. Microbiol.">
        <title>The Global Catalogue of Microorganisms (GCM) 10K type strain sequencing project: providing services to taxonomists for standard genome sequencing and annotation.</title>
        <authorList>
            <consortium name="The Broad Institute Genomics Platform"/>
            <consortium name="The Broad Institute Genome Sequencing Center for Infectious Disease"/>
            <person name="Wu L."/>
            <person name="Ma J."/>
        </authorList>
    </citation>
    <scope>NUCLEOTIDE SEQUENCE [LARGE SCALE GENOMIC DNA]</scope>
    <source>
        <strain evidence="3">CGMCC 1.3685</strain>
    </source>
</reference>
<sequence length="205" mass="21567">MNVAPATTRAQWRVVDIVVASVIAVASGVIFWAWNAGYGFVSLAFVAFPPASAFLSGMWLFPAVLGALIIRKPGAALYCELLAAIISALLGSQWGLGVLISGAIQGLGAELIFAAFRYRRWNLPVALLAGFMTGIFGGIGEAYLMGYFAEYTEAMKLFHVVATGISGLIIAGLLTWLATRALAKTGALGALTSRSAHLESPWGRA</sequence>
<evidence type="ECO:0000313" key="2">
    <source>
        <dbReference type="EMBL" id="GGJ45664.1"/>
    </source>
</evidence>
<feature type="transmembrane region" description="Helical" evidence="1">
    <location>
        <begin position="123"/>
        <end position="145"/>
    </location>
</feature>
<feature type="transmembrane region" description="Helical" evidence="1">
    <location>
        <begin position="12"/>
        <end position="34"/>
    </location>
</feature>
<dbReference type="PIRSF" id="PIRSF037394">
    <property type="entry name" value="ABC_thiamine-permease_YkoE_prd"/>
    <property type="match status" value="1"/>
</dbReference>
<keyword evidence="1" id="KW-1133">Transmembrane helix</keyword>
<proteinExistence type="predicted"/>
<dbReference type="Proteomes" id="UP000606115">
    <property type="component" value="Unassembled WGS sequence"/>
</dbReference>
<evidence type="ECO:0000256" key="1">
    <source>
        <dbReference type="SAM" id="Phobius"/>
    </source>
</evidence>
<dbReference type="InterPro" id="IPR017195">
    <property type="entry name" value="ABC_thiamin-permease_prd"/>
</dbReference>
<dbReference type="GeneID" id="303302429"/>
<name>A0ABQ2D494_9MICC</name>
<feature type="transmembrane region" description="Helical" evidence="1">
    <location>
        <begin position="96"/>
        <end position="116"/>
    </location>
</feature>
<evidence type="ECO:0000313" key="3">
    <source>
        <dbReference type="Proteomes" id="UP000606115"/>
    </source>
</evidence>
<keyword evidence="3" id="KW-1185">Reference proteome</keyword>